<reference evidence="1" key="1">
    <citation type="submission" date="2021-02" db="EMBL/GenBank/DDBJ databases">
        <authorList>
            <consortium name="DOE Joint Genome Institute"/>
            <person name="Ahrendt S."/>
            <person name="Looney B.P."/>
            <person name="Miyauchi S."/>
            <person name="Morin E."/>
            <person name="Drula E."/>
            <person name="Courty P.E."/>
            <person name="Chicoki N."/>
            <person name="Fauchery L."/>
            <person name="Kohler A."/>
            <person name="Kuo A."/>
            <person name="Labutti K."/>
            <person name="Pangilinan J."/>
            <person name="Lipzen A."/>
            <person name="Riley R."/>
            <person name="Andreopoulos W."/>
            <person name="He G."/>
            <person name="Johnson J."/>
            <person name="Barry K.W."/>
            <person name="Grigoriev I.V."/>
            <person name="Nagy L."/>
            <person name="Hibbett D."/>
            <person name="Henrissat B."/>
            <person name="Matheny P.B."/>
            <person name="Labbe J."/>
            <person name="Martin F."/>
        </authorList>
    </citation>
    <scope>NUCLEOTIDE SEQUENCE</scope>
    <source>
        <strain evidence="1">FP105234-sp</strain>
    </source>
</reference>
<reference evidence="1" key="2">
    <citation type="journal article" date="2022" name="New Phytol.">
        <title>Evolutionary transition to the ectomycorrhizal habit in the genomes of a hyperdiverse lineage of mushroom-forming fungi.</title>
        <authorList>
            <person name="Looney B."/>
            <person name="Miyauchi S."/>
            <person name="Morin E."/>
            <person name="Drula E."/>
            <person name="Courty P.E."/>
            <person name="Kohler A."/>
            <person name="Kuo A."/>
            <person name="LaButti K."/>
            <person name="Pangilinan J."/>
            <person name="Lipzen A."/>
            <person name="Riley R."/>
            <person name="Andreopoulos W."/>
            <person name="He G."/>
            <person name="Johnson J."/>
            <person name="Nolan M."/>
            <person name="Tritt A."/>
            <person name="Barry K.W."/>
            <person name="Grigoriev I.V."/>
            <person name="Nagy L.G."/>
            <person name="Hibbett D."/>
            <person name="Henrissat B."/>
            <person name="Matheny P.B."/>
            <person name="Labbe J."/>
            <person name="Martin F.M."/>
        </authorList>
    </citation>
    <scope>NUCLEOTIDE SEQUENCE</scope>
    <source>
        <strain evidence="1">FP105234-sp</strain>
    </source>
</reference>
<sequence length="325" mass="35840">MSGALPSLDSTMGGLYISIVVSGSLWGVTALQTWHYYLNYPQDPWHLKAIVAVVFSLDTLHQILIAHTGYWYLVTHYFEPQFLGHIVWSIAAEVVVAAIVALTVQCFFIMRIWQLSKKSLIIVGLVSALVLSQFLVTIVYLARVFTRDLWTYAKLATIKGLSMSINAATVAADVSIALVLCYFLGSSRTGFRRSDTVINKLILFAVNTGLITSIDAVCSLVTIAALPNTFIYISFFFAQSRLYSNSLMATLNARKYLRNKIDSDGAISLTAIAGRSAATAPSFNPFEIRSQANNVTIRIDTTTEYNGDDGDTTKFNDRPEKENTA</sequence>
<dbReference type="EMBL" id="MU276300">
    <property type="protein sequence ID" value="KAI0039476.1"/>
    <property type="molecule type" value="Genomic_DNA"/>
</dbReference>
<accession>A0ACB8R5R5</accession>
<proteinExistence type="predicted"/>
<dbReference type="Proteomes" id="UP000814033">
    <property type="component" value="Unassembled WGS sequence"/>
</dbReference>
<organism evidence="1 2">
    <name type="scientific">Auriscalpium vulgare</name>
    <dbReference type="NCBI Taxonomy" id="40419"/>
    <lineage>
        <taxon>Eukaryota</taxon>
        <taxon>Fungi</taxon>
        <taxon>Dikarya</taxon>
        <taxon>Basidiomycota</taxon>
        <taxon>Agaricomycotina</taxon>
        <taxon>Agaricomycetes</taxon>
        <taxon>Russulales</taxon>
        <taxon>Auriscalpiaceae</taxon>
        <taxon>Auriscalpium</taxon>
    </lineage>
</organism>
<evidence type="ECO:0000313" key="2">
    <source>
        <dbReference type="Proteomes" id="UP000814033"/>
    </source>
</evidence>
<comment type="caution">
    <text evidence="1">The sequence shown here is derived from an EMBL/GenBank/DDBJ whole genome shotgun (WGS) entry which is preliminary data.</text>
</comment>
<gene>
    <name evidence="1" type="ORF">FA95DRAFT_1550637</name>
</gene>
<keyword evidence="2" id="KW-1185">Reference proteome</keyword>
<evidence type="ECO:0000313" key="1">
    <source>
        <dbReference type="EMBL" id="KAI0039476.1"/>
    </source>
</evidence>
<name>A0ACB8R5R5_9AGAM</name>
<protein>
    <submittedName>
        <fullName evidence="1">Uncharacterized protein</fullName>
    </submittedName>
</protein>